<organism evidence="1 2">
    <name type="scientific">Pleurodeles waltl</name>
    <name type="common">Iberian ribbed newt</name>
    <dbReference type="NCBI Taxonomy" id="8319"/>
    <lineage>
        <taxon>Eukaryota</taxon>
        <taxon>Metazoa</taxon>
        <taxon>Chordata</taxon>
        <taxon>Craniata</taxon>
        <taxon>Vertebrata</taxon>
        <taxon>Euteleostomi</taxon>
        <taxon>Amphibia</taxon>
        <taxon>Batrachia</taxon>
        <taxon>Caudata</taxon>
        <taxon>Salamandroidea</taxon>
        <taxon>Salamandridae</taxon>
        <taxon>Pleurodelinae</taxon>
        <taxon>Pleurodeles</taxon>
    </lineage>
</organism>
<protein>
    <submittedName>
        <fullName evidence="1">Uncharacterized protein</fullName>
    </submittedName>
</protein>
<comment type="caution">
    <text evidence="1">The sequence shown here is derived from an EMBL/GenBank/DDBJ whole genome shotgun (WGS) entry which is preliminary data.</text>
</comment>
<gene>
    <name evidence="1" type="ORF">NDU88_005185</name>
</gene>
<evidence type="ECO:0000313" key="1">
    <source>
        <dbReference type="EMBL" id="KAJ1201374.1"/>
    </source>
</evidence>
<name>A0AAV7VL08_PLEWA</name>
<proteinExistence type="predicted"/>
<accession>A0AAV7VL08</accession>
<dbReference type="AlphaFoldDB" id="A0AAV7VL08"/>
<evidence type="ECO:0000313" key="2">
    <source>
        <dbReference type="Proteomes" id="UP001066276"/>
    </source>
</evidence>
<sequence length="68" mass="7404">MEEDWGLDMACWGSPVGSPLRDRLRCATRLGAFPVQQAHADRPCGGRVHLGWEQMTTSVTTEASESGT</sequence>
<reference evidence="1" key="1">
    <citation type="journal article" date="2022" name="bioRxiv">
        <title>Sequencing and chromosome-scale assembly of the giantPleurodeles waltlgenome.</title>
        <authorList>
            <person name="Brown T."/>
            <person name="Elewa A."/>
            <person name="Iarovenko S."/>
            <person name="Subramanian E."/>
            <person name="Araus A.J."/>
            <person name="Petzold A."/>
            <person name="Susuki M."/>
            <person name="Suzuki K.-i.T."/>
            <person name="Hayashi T."/>
            <person name="Toyoda A."/>
            <person name="Oliveira C."/>
            <person name="Osipova E."/>
            <person name="Leigh N.D."/>
            <person name="Simon A."/>
            <person name="Yun M.H."/>
        </authorList>
    </citation>
    <scope>NUCLEOTIDE SEQUENCE</scope>
    <source>
        <strain evidence="1">20211129_DDA</strain>
        <tissue evidence="1">Liver</tissue>
    </source>
</reference>
<keyword evidence="2" id="KW-1185">Reference proteome</keyword>
<dbReference type="Proteomes" id="UP001066276">
    <property type="component" value="Chromosome 2_1"/>
</dbReference>
<dbReference type="EMBL" id="JANPWB010000003">
    <property type="protein sequence ID" value="KAJ1201374.1"/>
    <property type="molecule type" value="Genomic_DNA"/>
</dbReference>